<evidence type="ECO:0000313" key="2">
    <source>
        <dbReference type="Proteomes" id="UP001155220"/>
    </source>
</evidence>
<keyword evidence="2" id="KW-1185">Reference proteome</keyword>
<dbReference type="InterPro" id="IPR010035">
    <property type="entry name" value="Thi_S"/>
</dbReference>
<name>A0A9X2H824_9HYPH</name>
<gene>
    <name evidence="1" type="primary">thiS</name>
    <name evidence="1" type="ORF">MJ956_12935</name>
</gene>
<protein>
    <submittedName>
        <fullName evidence="1">Sulfur carrier protein ThiS</fullName>
    </submittedName>
</protein>
<proteinExistence type="predicted"/>
<dbReference type="Proteomes" id="UP001155220">
    <property type="component" value="Unassembled WGS sequence"/>
</dbReference>
<organism evidence="1 2">
    <name type="scientific">Aurantimonas marianensis</name>
    <dbReference type="NCBI Taxonomy" id="2920428"/>
    <lineage>
        <taxon>Bacteria</taxon>
        <taxon>Pseudomonadati</taxon>
        <taxon>Pseudomonadota</taxon>
        <taxon>Alphaproteobacteria</taxon>
        <taxon>Hyphomicrobiales</taxon>
        <taxon>Aurantimonadaceae</taxon>
        <taxon>Aurantimonas</taxon>
    </lineage>
</organism>
<dbReference type="CDD" id="cd00565">
    <property type="entry name" value="Ubl_ThiS"/>
    <property type="match status" value="1"/>
</dbReference>
<evidence type="ECO:0000313" key="1">
    <source>
        <dbReference type="EMBL" id="MCP3056041.1"/>
    </source>
</evidence>
<dbReference type="Gene3D" id="3.10.20.30">
    <property type="match status" value="1"/>
</dbReference>
<dbReference type="PANTHER" id="PTHR34472:SF1">
    <property type="entry name" value="SULFUR CARRIER PROTEIN THIS"/>
    <property type="match status" value="1"/>
</dbReference>
<dbReference type="EMBL" id="JALHBS010000081">
    <property type="protein sequence ID" value="MCP3056041.1"/>
    <property type="molecule type" value="Genomic_DNA"/>
</dbReference>
<dbReference type="Pfam" id="PF02597">
    <property type="entry name" value="ThiS"/>
    <property type="match status" value="1"/>
</dbReference>
<sequence length="65" mass="6734">MTIKLNGEAREVAATTLATLLVELGLADAVVATARNRDFVAKEDRPATPVVDGDAIEIVAPMQGG</sequence>
<dbReference type="NCBIfam" id="TIGR01683">
    <property type="entry name" value="thiS"/>
    <property type="match status" value="1"/>
</dbReference>
<dbReference type="InterPro" id="IPR003749">
    <property type="entry name" value="ThiS/MoaD-like"/>
</dbReference>
<dbReference type="SUPFAM" id="SSF54285">
    <property type="entry name" value="MoaD/ThiS"/>
    <property type="match status" value="1"/>
</dbReference>
<dbReference type="InterPro" id="IPR016155">
    <property type="entry name" value="Mopterin_synth/thiamin_S_b"/>
</dbReference>
<comment type="caution">
    <text evidence="1">The sequence shown here is derived from an EMBL/GenBank/DDBJ whole genome shotgun (WGS) entry which is preliminary data.</text>
</comment>
<reference evidence="1" key="1">
    <citation type="submission" date="2022-03" db="EMBL/GenBank/DDBJ databases">
        <title>Aurantimonas Liuensis sp. Nov., isolated from the hadal seawater of the Mariana Trench.</title>
        <authorList>
            <person name="Liu R."/>
        </authorList>
    </citation>
    <scope>NUCLEOTIDE SEQUENCE</scope>
    <source>
        <strain evidence="1">LRZ36</strain>
    </source>
</reference>
<dbReference type="PANTHER" id="PTHR34472">
    <property type="entry name" value="SULFUR CARRIER PROTEIN THIS"/>
    <property type="match status" value="1"/>
</dbReference>
<accession>A0A9X2H824</accession>
<dbReference type="InterPro" id="IPR012675">
    <property type="entry name" value="Beta-grasp_dom_sf"/>
</dbReference>
<dbReference type="RefSeq" id="WP_253964866.1">
    <property type="nucleotide sequence ID" value="NZ_JALHBS010000081.1"/>
</dbReference>
<dbReference type="AlphaFoldDB" id="A0A9X2H824"/>